<organism evidence="2 3">
    <name type="scientific">Brassica oleracea var. oleracea</name>
    <dbReference type="NCBI Taxonomy" id="109376"/>
    <lineage>
        <taxon>Eukaryota</taxon>
        <taxon>Viridiplantae</taxon>
        <taxon>Streptophyta</taxon>
        <taxon>Embryophyta</taxon>
        <taxon>Tracheophyta</taxon>
        <taxon>Spermatophyta</taxon>
        <taxon>Magnoliopsida</taxon>
        <taxon>eudicotyledons</taxon>
        <taxon>Gunneridae</taxon>
        <taxon>Pentapetalae</taxon>
        <taxon>rosids</taxon>
        <taxon>malvids</taxon>
        <taxon>Brassicales</taxon>
        <taxon>Brassicaceae</taxon>
        <taxon>Brassiceae</taxon>
        <taxon>Brassica</taxon>
    </lineage>
</organism>
<evidence type="ECO:0000313" key="2">
    <source>
        <dbReference type="EnsemblPlants" id="Bo5g041210.1"/>
    </source>
</evidence>
<feature type="region of interest" description="Disordered" evidence="1">
    <location>
        <begin position="1"/>
        <end position="49"/>
    </location>
</feature>
<dbReference type="Gramene" id="Bo5g041210.1">
    <property type="protein sequence ID" value="Bo5g041210.1"/>
    <property type="gene ID" value="Bo5g041210"/>
</dbReference>
<feature type="region of interest" description="Disordered" evidence="1">
    <location>
        <begin position="104"/>
        <end position="176"/>
    </location>
</feature>
<feature type="region of interest" description="Disordered" evidence="1">
    <location>
        <begin position="259"/>
        <end position="284"/>
    </location>
</feature>
<dbReference type="Pfam" id="PF13650">
    <property type="entry name" value="Asp_protease_2"/>
    <property type="match status" value="1"/>
</dbReference>
<proteinExistence type="predicted"/>
<dbReference type="InterPro" id="IPR021109">
    <property type="entry name" value="Peptidase_aspartic_dom_sf"/>
</dbReference>
<reference evidence="2 3" key="1">
    <citation type="journal article" date="2014" name="Genome Biol.">
        <title>Transcriptome and methylome profiling reveals relics of genome dominance in the mesopolyploid Brassica oleracea.</title>
        <authorList>
            <person name="Parkin I.A."/>
            <person name="Koh C."/>
            <person name="Tang H."/>
            <person name="Robinson S.J."/>
            <person name="Kagale S."/>
            <person name="Clarke W.E."/>
            <person name="Town C.D."/>
            <person name="Nixon J."/>
            <person name="Krishnakumar V."/>
            <person name="Bidwell S.L."/>
            <person name="Denoeud F."/>
            <person name="Belcram H."/>
            <person name="Links M.G."/>
            <person name="Just J."/>
            <person name="Clarke C."/>
            <person name="Bender T."/>
            <person name="Huebert T."/>
            <person name="Mason A.S."/>
            <person name="Pires J.C."/>
            <person name="Barker G."/>
            <person name="Moore J."/>
            <person name="Walley P.G."/>
            <person name="Manoli S."/>
            <person name="Batley J."/>
            <person name="Edwards D."/>
            <person name="Nelson M.N."/>
            <person name="Wang X."/>
            <person name="Paterson A.H."/>
            <person name="King G."/>
            <person name="Bancroft I."/>
            <person name="Chalhoub B."/>
            <person name="Sharpe A.G."/>
        </authorList>
    </citation>
    <scope>NUCLEOTIDE SEQUENCE</scope>
    <source>
        <strain evidence="2 3">cv. TO1000</strain>
    </source>
</reference>
<sequence>MAMARGKMLQLEESPAEKEKGGEAITSNEEKSTTGVASTTKEPEANRVDTTAGERLLTLRQVGMVKEYIRDFVALANNAPELSEAVLELAFMTVEEWLTSKIKPAANTSEGNPKNPMPNLEKGTRGPNLGRGPNSYKPKTQSHSSQSPTTTFRGHNNKSQTPAAHGRLKPPFWKLTPTRSGEARGYAISATRSGRELMEECTKVVELSVNTMVGISSPHTIKLRGSVNGEDVVVLIDSGATHNFISESLVHKLGNDGEHDARVWSNGGRRSNGERKGDLRRSDSQTPYLRSELQLLALGVKNRRHHLRSVVARDLWRNEE</sequence>
<feature type="compositionally biased region" description="Basic and acidic residues" evidence="1">
    <location>
        <begin position="15"/>
        <end position="32"/>
    </location>
</feature>
<feature type="compositionally biased region" description="Basic and acidic residues" evidence="1">
    <location>
        <begin position="271"/>
        <end position="283"/>
    </location>
</feature>
<evidence type="ECO:0008006" key="4">
    <source>
        <dbReference type="Google" id="ProtNLM"/>
    </source>
</evidence>
<dbReference type="CDD" id="cd00303">
    <property type="entry name" value="retropepsin_like"/>
    <property type="match status" value="1"/>
</dbReference>
<keyword evidence="3" id="KW-1185">Reference proteome</keyword>
<feature type="compositionally biased region" description="Low complexity" evidence="1">
    <location>
        <begin position="137"/>
        <end position="151"/>
    </location>
</feature>
<protein>
    <recommendedName>
        <fullName evidence="4">Retrotransposon gag domain-containing protein</fullName>
    </recommendedName>
</protein>
<evidence type="ECO:0000313" key="3">
    <source>
        <dbReference type="Proteomes" id="UP000032141"/>
    </source>
</evidence>
<evidence type="ECO:0000256" key="1">
    <source>
        <dbReference type="SAM" id="MobiDB-lite"/>
    </source>
</evidence>
<dbReference type="Gene3D" id="2.40.70.10">
    <property type="entry name" value="Acid Proteases"/>
    <property type="match status" value="1"/>
</dbReference>
<dbReference type="AlphaFoldDB" id="A0A0D3CCW9"/>
<name>A0A0D3CCW9_BRAOL</name>
<dbReference type="SUPFAM" id="SSF50630">
    <property type="entry name" value="Acid proteases"/>
    <property type="match status" value="1"/>
</dbReference>
<dbReference type="EnsemblPlants" id="Bo5g041210.1">
    <property type="protein sequence ID" value="Bo5g041210.1"/>
    <property type="gene ID" value="Bo5g041210"/>
</dbReference>
<feature type="compositionally biased region" description="Polar residues" evidence="1">
    <location>
        <begin position="152"/>
        <end position="162"/>
    </location>
</feature>
<reference evidence="2" key="2">
    <citation type="submission" date="2015-03" db="UniProtKB">
        <authorList>
            <consortium name="EnsemblPlants"/>
        </authorList>
    </citation>
    <scope>IDENTIFICATION</scope>
</reference>
<accession>A0A0D3CCW9</accession>
<dbReference type="Proteomes" id="UP000032141">
    <property type="component" value="Chromosome C5"/>
</dbReference>
<dbReference type="HOGENOM" id="CLU_869730_0_0_1"/>